<sequence length="1339" mass="148906">MARGDFNARQLALIKSARSLESDARPFDHKINDIWQQLSAAKGGKSCAAEETILRWLLKHMDSSSDIAEQLRRYPATWTTIGCLFERISLFSLSRIFLERKFIAVLQQSARDISRPQSQEKTRPSKEKKRKRDEPLTFDLATLRLPETLLQSASELFGALEKLLQRLNTTRDRHSEHVLIGAEHIKSLFRVPAEAAKDLVAPLLWICAHSLSLLPHDGIVEQQETWPKTVVAFWDLHLGSAEDSHEFAASLYNPCCTILDALSGPDKVKGNLLRKGSWLQQMRQFVTKNLINPARSTFTNGKGLGALEIANSTTLKDPAPSIKILSHLLSLSQQGLDDPITKRERLTWTSAVFKLLLTFAEEHNVAEHVITNLMSNATRGCQPDLETLRHVCKSYALQAATNWSLVADIISCDSDTFLLDEELFDALLASVTSVTKAEEFELEEIVEGVINPLMKAAAKARNLINFIKKWHGQISQLLSKGESLDQSPWYDARAREQCADLLQGTLSIQQVSSLVDRLQEEDDSEAYLIVLDAICQGITDEDYIDAIKSNLLDIVLQPSNNPAQVSSVLTPRWRITRKTTSWVAAADVNRIWDHVKANLSRLLSSGSLSDTATFEAFACCCELSHANYPQGDKLKDTLAEACTFLKRIIAEVKDENRFPVVSRYIDLVFNQFPAISQASSGEEQISNLLGILFNRIESNAAKIMVRPSETILQRVPKDDAVQDDEEIVEALIQPLISKLESSDVCGWTGSATSSTTISALLDFPPEVFTKDRRKRIMSSWRNRKTEVEAGSREFPIAHERILRLLILVMTQPTFYDGMAFDDVQGLLVNISSELLPFLEKLALLMIGQMVRNVESSATYLDQILRYIEGLDIEQTDNPIMPLIVLKSVVIALQGSSTKAKHGLNQEQVAEKLRELVGHSIAEFSSKLKKPGKFAKSEDDLMVLDLTLRAAAVIGDRLSAQPIKLSSKVVARLQDAGHTLSSEGVPTGWKLFTFLTYNKGVSSSDILLKQMSQEYSSSADSLAINEFVDASIKDLDASARTSLLHDLLKDCSSWQNPSIPYTVLGRIIEAIQVSAPLSAVTEEGKTFDLASVQVILCNSLARKTRTLEQFQNTAQVIELLLDKHASSMTQVNIEHTMAVVAAVCSSEGPRLSDPESSVAGGVFDTLYRLTAIIIKRHRLRLEGHHHLLVSTLQTLLRVLLANPAKSKQTNSSFLYPPWLDTRLKARHGAKFARLLTLVCEPSAASVARGKHNSLDSATDAVKRSAGQHMFWVIALYIKLQLEGDVSRDVRKELATGVYSILGITPDSNRRILSEAVDESGRAIFRSLFTEWKKFGKWSGV</sequence>
<dbReference type="GO" id="GO:0005730">
    <property type="term" value="C:nucleolus"/>
    <property type="evidence" value="ECO:0007669"/>
    <property type="project" value="TreeGrafter"/>
</dbReference>
<name>A0A9P9A2G2_9PEZI</name>
<feature type="region of interest" description="Disordered" evidence="1">
    <location>
        <begin position="113"/>
        <end position="134"/>
    </location>
</feature>
<dbReference type="RefSeq" id="XP_045962410.1">
    <property type="nucleotide sequence ID" value="XM_046106932.1"/>
</dbReference>
<dbReference type="PANTHER" id="PTHR15682:SF2">
    <property type="entry name" value="UNHEALTHY RIBOSOME BIOGENESIS PROTEIN 2 HOMOLOG"/>
    <property type="match status" value="1"/>
</dbReference>
<dbReference type="InterPro" id="IPR018849">
    <property type="entry name" value="Urb2/Npa2_C"/>
</dbReference>
<comment type="caution">
    <text evidence="3">The sequence shown here is derived from an EMBL/GenBank/DDBJ whole genome shotgun (WGS) entry which is preliminary data.</text>
</comment>
<evidence type="ECO:0000256" key="1">
    <source>
        <dbReference type="SAM" id="MobiDB-lite"/>
    </source>
</evidence>
<gene>
    <name evidence="3" type="ORF">BKA67DRAFT_656393</name>
</gene>
<evidence type="ECO:0000313" key="4">
    <source>
        <dbReference type="Proteomes" id="UP000758603"/>
    </source>
</evidence>
<evidence type="ECO:0000259" key="2">
    <source>
        <dbReference type="Pfam" id="PF10441"/>
    </source>
</evidence>
<organism evidence="3 4">
    <name type="scientific">Truncatella angustata</name>
    <dbReference type="NCBI Taxonomy" id="152316"/>
    <lineage>
        <taxon>Eukaryota</taxon>
        <taxon>Fungi</taxon>
        <taxon>Dikarya</taxon>
        <taxon>Ascomycota</taxon>
        <taxon>Pezizomycotina</taxon>
        <taxon>Sordariomycetes</taxon>
        <taxon>Xylariomycetidae</taxon>
        <taxon>Amphisphaeriales</taxon>
        <taxon>Sporocadaceae</taxon>
        <taxon>Truncatella</taxon>
    </lineage>
</organism>
<feature type="compositionally biased region" description="Basic and acidic residues" evidence="1">
    <location>
        <begin position="113"/>
        <end position="125"/>
    </location>
</feature>
<reference evidence="3" key="1">
    <citation type="journal article" date="2021" name="Nat. Commun.">
        <title>Genetic determinants of endophytism in the Arabidopsis root mycobiome.</title>
        <authorList>
            <person name="Mesny F."/>
            <person name="Miyauchi S."/>
            <person name="Thiergart T."/>
            <person name="Pickel B."/>
            <person name="Atanasova L."/>
            <person name="Karlsson M."/>
            <person name="Huettel B."/>
            <person name="Barry K.W."/>
            <person name="Haridas S."/>
            <person name="Chen C."/>
            <person name="Bauer D."/>
            <person name="Andreopoulos W."/>
            <person name="Pangilinan J."/>
            <person name="LaButti K."/>
            <person name="Riley R."/>
            <person name="Lipzen A."/>
            <person name="Clum A."/>
            <person name="Drula E."/>
            <person name="Henrissat B."/>
            <person name="Kohler A."/>
            <person name="Grigoriev I.V."/>
            <person name="Martin F.M."/>
            <person name="Hacquard S."/>
        </authorList>
    </citation>
    <scope>NUCLEOTIDE SEQUENCE</scope>
    <source>
        <strain evidence="3">MPI-SDFR-AT-0073</strain>
    </source>
</reference>
<accession>A0A9P9A2G2</accession>
<dbReference type="GeneID" id="70135823"/>
<keyword evidence="4" id="KW-1185">Reference proteome</keyword>
<dbReference type="PANTHER" id="PTHR15682">
    <property type="entry name" value="UNHEALTHY RIBOSOME BIOGENESIS PROTEIN 2 HOMOLOG"/>
    <property type="match status" value="1"/>
</dbReference>
<dbReference type="Pfam" id="PF10441">
    <property type="entry name" value="Urb2"/>
    <property type="match status" value="1"/>
</dbReference>
<dbReference type="OrthoDB" id="160374at2759"/>
<dbReference type="InterPro" id="IPR052609">
    <property type="entry name" value="Ribosome_Biogenesis_Reg"/>
</dbReference>
<dbReference type="Proteomes" id="UP000758603">
    <property type="component" value="Unassembled WGS sequence"/>
</dbReference>
<proteinExistence type="predicted"/>
<evidence type="ECO:0000313" key="3">
    <source>
        <dbReference type="EMBL" id="KAH6658176.1"/>
    </source>
</evidence>
<dbReference type="EMBL" id="JAGPXC010000002">
    <property type="protein sequence ID" value="KAH6658176.1"/>
    <property type="molecule type" value="Genomic_DNA"/>
</dbReference>
<protein>
    <submittedName>
        <fullName evidence="3">Urb2/Npa2 family-domain-containing protein</fullName>
    </submittedName>
</protein>
<dbReference type="GO" id="GO:0042254">
    <property type="term" value="P:ribosome biogenesis"/>
    <property type="evidence" value="ECO:0007669"/>
    <property type="project" value="TreeGrafter"/>
</dbReference>
<feature type="domain" description="Nucleolar 27S pre-rRNA processing Urb2/Npa2 C-terminal" evidence="2">
    <location>
        <begin position="1112"/>
        <end position="1338"/>
    </location>
</feature>